<name>A0A512SZU4_9MICO</name>
<dbReference type="InterPro" id="IPR036388">
    <property type="entry name" value="WH-like_DNA-bd_sf"/>
</dbReference>
<dbReference type="Proteomes" id="UP000321793">
    <property type="component" value="Unassembled WGS sequence"/>
</dbReference>
<comment type="caution">
    <text evidence="2">The sequence shown here is derived from an EMBL/GenBank/DDBJ whole genome shotgun (WGS) entry which is preliminary data.</text>
</comment>
<dbReference type="SMART" id="SM00421">
    <property type="entry name" value="HTH_LUXR"/>
    <property type="match status" value="1"/>
</dbReference>
<feature type="domain" description="HTH luxR-type" evidence="1">
    <location>
        <begin position="158"/>
        <end position="223"/>
    </location>
</feature>
<dbReference type="Gene3D" id="1.10.10.10">
    <property type="entry name" value="Winged helix-like DNA-binding domain superfamily/Winged helix DNA-binding domain"/>
    <property type="match status" value="1"/>
</dbReference>
<dbReference type="GO" id="GO:0003677">
    <property type="term" value="F:DNA binding"/>
    <property type="evidence" value="ECO:0007669"/>
    <property type="project" value="InterPro"/>
</dbReference>
<dbReference type="PRINTS" id="PR00038">
    <property type="entry name" value="HTHLUXR"/>
</dbReference>
<sequence length="228" mass="25148">MALWAARGQLCQSIEDGTARECAIGAVGDEVNPWLQAESAAWQHLLSVRPTATAAQLRLSLPHNRDTVLRGLEMVSVFDDERLDDESRQLIIGEPVGDYLFGLTEIQMKVVDREVVLLDGPTVGDDYSVIVVRSPRVLELAMRYWNAVMSSAIACGQERATAPQLSDRQQRIVGLMQAGMTDEAISRSLEISVRTVRSDIDQILEALQVRSRFSPGFRLGRSGSPLRG</sequence>
<accession>A0A512SZU4</accession>
<dbReference type="InterPro" id="IPR000792">
    <property type="entry name" value="Tscrpt_reg_LuxR_C"/>
</dbReference>
<evidence type="ECO:0000313" key="3">
    <source>
        <dbReference type="Proteomes" id="UP000321793"/>
    </source>
</evidence>
<proteinExistence type="predicted"/>
<protein>
    <recommendedName>
        <fullName evidence="1">HTH luxR-type domain-containing protein</fullName>
    </recommendedName>
</protein>
<keyword evidence="3" id="KW-1185">Reference proteome</keyword>
<organism evidence="2 3">
    <name type="scientific">Knoellia locipacati</name>
    <dbReference type="NCBI Taxonomy" id="882824"/>
    <lineage>
        <taxon>Bacteria</taxon>
        <taxon>Bacillati</taxon>
        <taxon>Actinomycetota</taxon>
        <taxon>Actinomycetes</taxon>
        <taxon>Micrococcales</taxon>
        <taxon>Intrasporangiaceae</taxon>
        <taxon>Knoellia</taxon>
    </lineage>
</organism>
<evidence type="ECO:0000313" key="2">
    <source>
        <dbReference type="EMBL" id="GEQ13485.1"/>
    </source>
</evidence>
<dbReference type="AlphaFoldDB" id="A0A512SZU4"/>
<dbReference type="SUPFAM" id="SSF46894">
    <property type="entry name" value="C-terminal effector domain of the bipartite response regulators"/>
    <property type="match status" value="1"/>
</dbReference>
<dbReference type="Pfam" id="PF00196">
    <property type="entry name" value="GerE"/>
    <property type="match status" value="1"/>
</dbReference>
<evidence type="ECO:0000259" key="1">
    <source>
        <dbReference type="PROSITE" id="PS50043"/>
    </source>
</evidence>
<dbReference type="GO" id="GO:0006355">
    <property type="term" value="P:regulation of DNA-templated transcription"/>
    <property type="evidence" value="ECO:0007669"/>
    <property type="project" value="InterPro"/>
</dbReference>
<dbReference type="EMBL" id="BKBA01000006">
    <property type="protein sequence ID" value="GEQ13485.1"/>
    <property type="molecule type" value="Genomic_DNA"/>
</dbReference>
<dbReference type="InterPro" id="IPR016032">
    <property type="entry name" value="Sig_transdc_resp-reg_C-effctor"/>
</dbReference>
<dbReference type="PROSITE" id="PS50043">
    <property type="entry name" value="HTH_LUXR_2"/>
    <property type="match status" value="1"/>
</dbReference>
<gene>
    <name evidence="2" type="ORF">KLO01_15320</name>
</gene>
<reference evidence="2 3" key="1">
    <citation type="submission" date="2019-07" db="EMBL/GenBank/DDBJ databases">
        <title>Whole genome shotgun sequence of Knoellia locipacati NBRC 109775.</title>
        <authorList>
            <person name="Hosoyama A."/>
            <person name="Uohara A."/>
            <person name="Ohji S."/>
            <person name="Ichikawa N."/>
        </authorList>
    </citation>
    <scope>NUCLEOTIDE SEQUENCE [LARGE SCALE GENOMIC DNA]</scope>
    <source>
        <strain evidence="2 3">NBRC 109775</strain>
    </source>
</reference>